<comment type="caution">
    <text evidence="1">The sequence shown here is derived from an EMBL/GenBank/DDBJ whole genome shotgun (WGS) entry which is preliminary data.</text>
</comment>
<dbReference type="RefSeq" id="WP_397060971.1">
    <property type="nucleotide sequence ID" value="NZ_JBIRYL010000001.1"/>
</dbReference>
<proteinExistence type="predicted"/>
<keyword evidence="2" id="KW-1185">Reference proteome</keyword>
<gene>
    <name evidence="1" type="ORF">ACH49Z_08310</name>
</gene>
<protein>
    <recommendedName>
        <fullName evidence="3">SUKH-4 immunity protein of toxin-antitoxin system</fullName>
    </recommendedName>
</protein>
<sequence>MSREPTVREVVELIVELGLVAPETPAQRTFLGRQLLVESFDEPLSYYGHTEQSAVLALLEELGIRYTFDYKTFRHIGESSHDERREWYESELQSIAECSRGMVTITDVRLVENDEQWELLFDSNGVTESWPVYPGDDEDLEAALVFATYVTGIHTGVVEQFWSVDPLDEDVSGEAVFGDLAALGKLGARFGLTFGP</sequence>
<name>A0ABW7VVX0_9NOCA</name>
<dbReference type="EMBL" id="JBIRYL010000001">
    <property type="protein sequence ID" value="MFI2229840.1"/>
    <property type="molecule type" value="Genomic_DNA"/>
</dbReference>
<evidence type="ECO:0000313" key="2">
    <source>
        <dbReference type="Proteomes" id="UP001611494"/>
    </source>
</evidence>
<evidence type="ECO:0000313" key="1">
    <source>
        <dbReference type="EMBL" id="MFI2229840.1"/>
    </source>
</evidence>
<reference evidence="1 2" key="1">
    <citation type="submission" date="2024-10" db="EMBL/GenBank/DDBJ databases">
        <title>The Natural Products Discovery Center: Release of the First 8490 Sequenced Strains for Exploring Actinobacteria Biosynthetic Diversity.</title>
        <authorList>
            <person name="Kalkreuter E."/>
            <person name="Kautsar S.A."/>
            <person name="Yang D."/>
            <person name="Bader C.D."/>
            <person name="Teijaro C.N."/>
            <person name="Fluegel L."/>
            <person name="Davis C.M."/>
            <person name="Simpson J.R."/>
            <person name="Lauterbach L."/>
            <person name="Steele A.D."/>
            <person name="Gui C."/>
            <person name="Meng S."/>
            <person name="Li G."/>
            <person name="Viehrig K."/>
            <person name="Ye F."/>
            <person name="Su P."/>
            <person name="Kiefer A.F."/>
            <person name="Nichols A."/>
            <person name="Cepeda A.J."/>
            <person name="Yan W."/>
            <person name="Fan B."/>
            <person name="Jiang Y."/>
            <person name="Adhikari A."/>
            <person name="Zheng C.-J."/>
            <person name="Schuster L."/>
            <person name="Cowan T.M."/>
            <person name="Smanski M.J."/>
            <person name="Chevrette M.G."/>
            <person name="De Carvalho L.P.S."/>
            <person name="Shen B."/>
        </authorList>
    </citation>
    <scope>NUCLEOTIDE SEQUENCE [LARGE SCALE GENOMIC DNA]</scope>
    <source>
        <strain evidence="1 2">NPDC019377</strain>
    </source>
</reference>
<dbReference type="Proteomes" id="UP001611494">
    <property type="component" value="Unassembled WGS sequence"/>
</dbReference>
<organism evidence="1 2">
    <name type="scientific">Nocardia testacea</name>
    <dbReference type="NCBI Taxonomy" id="248551"/>
    <lineage>
        <taxon>Bacteria</taxon>
        <taxon>Bacillati</taxon>
        <taxon>Actinomycetota</taxon>
        <taxon>Actinomycetes</taxon>
        <taxon>Mycobacteriales</taxon>
        <taxon>Nocardiaceae</taxon>
        <taxon>Nocardia</taxon>
    </lineage>
</organism>
<accession>A0ABW7VVX0</accession>
<evidence type="ECO:0008006" key="3">
    <source>
        <dbReference type="Google" id="ProtNLM"/>
    </source>
</evidence>